<evidence type="ECO:0000313" key="9">
    <source>
        <dbReference type="EMBL" id="SDK42322.1"/>
    </source>
</evidence>
<keyword evidence="8" id="KW-1003">Cell membrane</keyword>
<sequence>MAELSTLARPYAKAAFAYAQEASDLGGWSTALATAAAVSQSEKVGEMLENPQLTADERAEKFLSICSDDLSESGKNFLKLLAENHRLPLLPEIYELFEELKAQAEATLEVEVASARPLSEAQAQQLTQALSKKFGREVQLHSAVDESLLGGAIVRAGDTVIDGTVRGRLAKLAEAMNS</sequence>
<keyword evidence="5 8" id="KW-0472">Membrane</keyword>
<evidence type="ECO:0000256" key="5">
    <source>
        <dbReference type="ARBA" id="ARBA00023136"/>
    </source>
</evidence>
<dbReference type="AlphaFoldDB" id="A0A1G9BS98"/>
<dbReference type="GO" id="GO:0005886">
    <property type="term" value="C:plasma membrane"/>
    <property type="evidence" value="ECO:0007669"/>
    <property type="project" value="UniProtKB-SubCell"/>
</dbReference>
<evidence type="ECO:0000256" key="1">
    <source>
        <dbReference type="ARBA" id="ARBA00004370"/>
    </source>
</evidence>
<dbReference type="InterPro" id="IPR020781">
    <property type="entry name" value="ATPase_OSCP/d_CS"/>
</dbReference>
<keyword evidence="7 8" id="KW-0066">ATP synthesis</keyword>
<dbReference type="STRING" id="658219.SAMN05216212_2346"/>
<name>A0A1G9BS98_9GAMM</name>
<dbReference type="HAMAP" id="MF_01416">
    <property type="entry name" value="ATP_synth_delta_bact"/>
    <property type="match status" value="1"/>
</dbReference>
<dbReference type="SUPFAM" id="SSF47928">
    <property type="entry name" value="N-terminal domain of the delta subunit of the F1F0-ATP synthase"/>
    <property type="match status" value="1"/>
</dbReference>
<dbReference type="RefSeq" id="WP_091513986.1">
    <property type="nucleotide sequence ID" value="NZ_FNFH01000004.1"/>
</dbReference>
<comment type="function">
    <text evidence="8">This protein is part of the stalk that links CF(0) to CF(1). It either transmits conformational changes from CF(0) to CF(1) or is implicated in proton conduction.</text>
</comment>
<evidence type="ECO:0000256" key="8">
    <source>
        <dbReference type="HAMAP-Rule" id="MF_01416"/>
    </source>
</evidence>
<dbReference type="OrthoDB" id="9816221at2"/>
<proteinExistence type="inferred from homology"/>
<dbReference type="Proteomes" id="UP000199305">
    <property type="component" value="Unassembled WGS sequence"/>
</dbReference>
<dbReference type="GO" id="GO:0046933">
    <property type="term" value="F:proton-transporting ATP synthase activity, rotational mechanism"/>
    <property type="evidence" value="ECO:0007669"/>
    <property type="project" value="UniProtKB-UniRule"/>
</dbReference>
<dbReference type="PANTHER" id="PTHR11910">
    <property type="entry name" value="ATP SYNTHASE DELTA CHAIN"/>
    <property type="match status" value="1"/>
</dbReference>
<evidence type="ECO:0000313" key="10">
    <source>
        <dbReference type="Proteomes" id="UP000199305"/>
    </source>
</evidence>
<evidence type="ECO:0000256" key="6">
    <source>
        <dbReference type="ARBA" id="ARBA00023196"/>
    </source>
</evidence>
<evidence type="ECO:0000256" key="3">
    <source>
        <dbReference type="ARBA" id="ARBA00022781"/>
    </source>
</evidence>
<keyword evidence="6 8" id="KW-0139">CF(1)</keyword>
<comment type="function">
    <text evidence="8">F(1)F(0) ATP synthase produces ATP from ADP in the presence of a proton or sodium gradient. F-type ATPases consist of two structural domains, F(1) containing the extramembraneous catalytic core and F(0) containing the membrane proton channel, linked together by a central stalk and a peripheral stalk. During catalysis, ATP synthesis in the catalytic domain of F(1) is coupled via a rotary mechanism of the central stalk subunits to proton translocation.</text>
</comment>
<dbReference type="PRINTS" id="PR00125">
    <property type="entry name" value="ATPASEDELTA"/>
</dbReference>
<keyword evidence="2 8" id="KW-0813">Transport</keyword>
<dbReference type="NCBIfam" id="NF004402">
    <property type="entry name" value="PRK05758.2-2"/>
    <property type="match status" value="1"/>
</dbReference>
<comment type="similarity">
    <text evidence="8">Belongs to the ATPase delta chain family.</text>
</comment>
<dbReference type="InterPro" id="IPR000711">
    <property type="entry name" value="ATPase_OSCP/dsu"/>
</dbReference>
<reference evidence="10" key="1">
    <citation type="submission" date="2016-10" db="EMBL/GenBank/DDBJ databases">
        <authorList>
            <person name="Varghese N."/>
            <person name="Submissions S."/>
        </authorList>
    </citation>
    <scope>NUCLEOTIDE SEQUENCE [LARGE SCALE GENOMIC DNA]</scope>
    <source>
        <strain evidence="10">CGMCC 1.10658</strain>
    </source>
</reference>
<dbReference type="NCBIfam" id="TIGR01145">
    <property type="entry name" value="ATP_synt_delta"/>
    <property type="match status" value="1"/>
</dbReference>
<evidence type="ECO:0000256" key="7">
    <source>
        <dbReference type="ARBA" id="ARBA00023310"/>
    </source>
</evidence>
<dbReference type="Gene3D" id="1.10.520.20">
    <property type="entry name" value="N-terminal domain of the delta subunit of the F1F0-ATP synthase"/>
    <property type="match status" value="1"/>
</dbReference>
<evidence type="ECO:0000256" key="4">
    <source>
        <dbReference type="ARBA" id="ARBA00023065"/>
    </source>
</evidence>
<dbReference type="GO" id="GO:0045259">
    <property type="term" value="C:proton-transporting ATP synthase complex"/>
    <property type="evidence" value="ECO:0007669"/>
    <property type="project" value="UniProtKB-KW"/>
</dbReference>
<keyword evidence="3 8" id="KW-0375">Hydrogen ion transport</keyword>
<dbReference type="Pfam" id="PF00213">
    <property type="entry name" value="OSCP"/>
    <property type="match status" value="1"/>
</dbReference>
<dbReference type="EMBL" id="FNFH01000004">
    <property type="protein sequence ID" value="SDK42322.1"/>
    <property type="molecule type" value="Genomic_DNA"/>
</dbReference>
<accession>A0A1G9BS98</accession>
<protein>
    <recommendedName>
        <fullName evidence="8">ATP synthase subunit delta</fullName>
    </recommendedName>
    <alternativeName>
        <fullName evidence="8">ATP synthase F(1) sector subunit delta</fullName>
    </alternativeName>
    <alternativeName>
        <fullName evidence="8">F-type ATPase subunit delta</fullName>
        <shortName evidence="8">F-ATPase subunit delta</shortName>
    </alternativeName>
</protein>
<keyword evidence="4 8" id="KW-0406">Ion transport</keyword>
<organism evidence="9 10">
    <name type="scientific">Microbulbifer yueqingensis</name>
    <dbReference type="NCBI Taxonomy" id="658219"/>
    <lineage>
        <taxon>Bacteria</taxon>
        <taxon>Pseudomonadati</taxon>
        <taxon>Pseudomonadota</taxon>
        <taxon>Gammaproteobacteria</taxon>
        <taxon>Cellvibrionales</taxon>
        <taxon>Microbulbiferaceae</taxon>
        <taxon>Microbulbifer</taxon>
    </lineage>
</organism>
<keyword evidence="10" id="KW-1185">Reference proteome</keyword>
<dbReference type="InterPro" id="IPR026015">
    <property type="entry name" value="ATP_synth_OSCP/delta_N_sf"/>
</dbReference>
<dbReference type="PROSITE" id="PS00389">
    <property type="entry name" value="ATPASE_DELTA"/>
    <property type="match status" value="1"/>
</dbReference>
<comment type="subcellular location">
    <subcellularLocation>
        <location evidence="8">Cell membrane</location>
        <topology evidence="8">Peripheral membrane protein</topology>
    </subcellularLocation>
    <subcellularLocation>
        <location evidence="1">Membrane</location>
    </subcellularLocation>
</comment>
<evidence type="ECO:0000256" key="2">
    <source>
        <dbReference type="ARBA" id="ARBA00022448"/>
    </source>
</evidence>
<gene>
    <name evidence="8" type="primary">atpH</name>
    <name evidence="9" type="ORF">SAMN05216212_2346</name>
</gene>